<keyword evidence="1" id="KW-0175">Coiled coil</keyword>
<name>A0A2S9INI5_9HYPH</name>
<comment type="caution">
    <text evidence="2">The sequence shown here is derived from an EMBL/GenBank/DDBJ whole genome shotgun (WGS) entry which is preliminary data.</text>
</comment>
<proteinExistence type="predicted"/>
<dbReference type="EMBL" id="PVBR01000014">
    <property type="protein sequence ID" value="PRD42078.1"/>
    <property type="molecule type" value="Genomic_DNA"/>
</dbReference>
<dbReference type="Proteomes" id="UP000239434">
    <property type="component" value="Unassembled WGS sequence"/>
</dbReference>
<keyword evidence="3" id="KW-1185">Reference proteome</keyword>
<evidence type="ECO:0000313" key="3">
    <source>
        <dbReference type="Proteomes" id="UP000239434"/>
    </source>
</evidence>
<feature type="coiled-coil region" evidence="1">
    <location>
        <begin position="174"/>
        <end position="203"/>
    </location>
</feature>
<protein>
    <submittedName>
        <fullName evidence="2">Uncharacterized protein</fullName>
    </submittedName>
</protein>
<evidence type="ECO:0000313" key="2">
    <source>
        <dbReference type="EMBL" id="PRD42078.1"/>
    </source>
</evidence>
<sequence length="246" mass="27183">MTQQTTSTDLIIKLPAVMTAQTFTDEQEFEKLYSSVKEAVGKHVPDVSSETGRKAIASLAHKVARTKTALIGQGKKLTEDWRVKTKQVNAACNTIEDRLDELKASVRKPLTEWEDKEGERIDGHKAALQALIDLSRTGFGRPSSELRELLAGAQAQKMGAAHWDEFAAQASVAQQDAIDTLTRLEAAKKAEEEEQRRRDADKAHRKQVNNAIVAELIECSAITREQAEKIAVHLVSGLVPNVTLKY</sequence>
<gene>
    <name evidence="2" type="ORF">C5748_18150</name>
</gene>
<dbReference type="AlphaFoldDB" id="A0A2S9INI5"/>
<evidence type="ECO:0000256" key="1">
    <source>
        <dbReference type="SAM" id="Coils"/>
    </source>
</evidence>
<dbReference type="RefSeq" id="WP_105743346.1">
    <property type="nucleotide sequence ID" value="NZ_PVBR01000014.1"/>
</dbReference>
<organism evidence="2 3">
    <name type="scientific">Phyllobacterium phragmitis</name>
    <dbReference type="NCBI Taxonomy" id="2670329"/>
    <lineage>
        <taxon>Bacteria</taxon>
        <taxon>Pseudomonadati</taxon>
        <taxon>Pseudomonadota</taxon>
        <taxon>Alphaproteobacteria</taxon>
        <taxon>Hyphomicrobiales</taxon>
        <taxon>Phyllobacteriaceae</taxon>
        <taxon>Phyllobacterium</taxon>
    </lineage>
</organism>
<accession>A0A2S9INI5</accession>
<reference evidence="2 3" key="1">
    <citation type="submission" date="2018-02" db="EMBL/GenBank/DDBJ databases">
        <title>The draft genome of Phyllobacterium sp. 1N-3.</title>
        <authorList>
            <person name="Liu L."/>
            <person name="Li L."/>
            <person name="Zhang X."/>
            <person name="Wang T."/>
            <person name="Liang L."/>
        </authorList>
    </citation>
    <scope>NUCLEOTIDE SEQUENCE [LARGE SCALE GENOMIC DNA]</scope>
    <source>
        <strain evidence="2 3">1N-3</strain>
    </source>
</reference>